<gene>
    <name evidence="2" type="ORF">DEM25_013170</name>
</gene>
<reference evidence="2 3" key="1">
    <citation type="journal article" date="2018" name="Int. J. Syst. Bacteriol.">
        <title>Oceaniradius stylonemae gen. nov., sp. nov., isolated from a red alga, Stylonema cornu-cervi.</title>
        <authorList>
            <person name="Jeong S."/>
        </authorList>
    </citation>
    <scope>NUCLEOTIDE SEQUENCE [LARGE SCALE GENOMIC DNA]</scope>
    <source>
        <strain evidence="2 3">StC1</strain>
    </source>
</reference>
<feature type="transmembrane region" description="Helical" evidence="1">
    <location>
        <begin position="135"/>
        <end position="155"/>
    </location>
</feature>
<dbReference type="AlphaFoldDB" id="A0A3A8AC12"/>
<keyword evidence="3" id="KW-1185">Reference proteome</keyword>
<feature type="transmembrane region" description="Helical" evidence="1">
    <location>
        <begin position="103"/>
        <end position="123"/>
    </location>
</feature>
<feature type="transmembrane region" description="Helical" evidence="1">
    <location>
        <begin position="41"/>
        <end position="63"/>
    </location>
</feature>
<proteinExistence type="predicted"/>
<sequence>MVEGGLAATITKAANGLDLVATLGGGHAVSLAEYLTPNRTVVGFLGPVLVLVAVFAIAGRLGVRLPPWIISYPAAILLVAAAAVFAAQGYFNGGEIGYRRFTVPVILMAAGGWLAAAASRFLSAEPNDSKRFARYLIASGFGVSVMIAFAIGSAVPLVTNMAGILVIPAALLVQGAYFVDRSAAGAFLATSASVMCLVATYMLYTALQDPFVVTRPMDEQTETVELFGKPHRVDPVLATTISDLKRQADAAGWQPGTPLINLTGNSPLTTVLLDGRFVSGSWLLGGFPGSAEFAQKALSFVDPELVRQAWLVVTPVGERPISPEIVKQFGMRFPEDYERVGEAVMEFKAVPVQGIERWTETQVLWKPKPVTDQTGR</sequence>
<protein>
    <submittedName>
        <fullName evidence="2">Uncharacterized protein</fullName>
    </submittedName>
</protein>
<evidence type="ECO:0000256" key="1">
    <source>
        <dbReference type="SAM" id="Phobius"/>
    </source>
</evidence>
<organism evidence="2 3">
    <name type="scientific">Oceaniradius stylonematis</name>
    <dbReference type="NCBI Taxonomy" id="2184161"/>
    <lineage>
        <taxon>Bacteria</taxon>
        <taxon>Pseudomonadati</taxon>
        <taxon>Pseudomonadota</taxon>
        <taxon>Alphaproteobacteria</taxon>
        <taxon>Hyphomicrobiales</taxon>
        <taxon>Ahrensiaceae</taxon>
        <taxon>Oceaniradius</taxon>
    </lineage>
</organism>
<accession>A0A3A8AC12</accession>
<keyword evidence="1" id="KW-1133">Transmembrane helix</keyword>
<comment type="caution">
    <text evidence="2">The sequence shown here is derived from an EMBL/GenBank/DDBJ whole genome shotgun (WGS) entry which is preliminary data.</text>
</comment>
<dbReference type="Proteomes" id="UP000246132">
    <property type="component" value="Unassembled WGS sequence"/>
</dbReference>
<feature type="transmembrane region" description="Helical" evidence="1">
    <location>
        <begin position="70"/>
        <end position="91"/>
    </location>
</feature>
<evidence type="ECO:0000313" key="2">
    <source>
        <dbReference type="EMBL" id="RKF06529.1"/>
    </source>
</evidence>
<keyword evidence="1" id="KW-0472">Membrane</keyword>
<feature type="transmembrane region" description="Helical" evidence="1">
    <location>
        <begin position="186"/>
        <end position="207"/>
    </location>
</feature>
<keyword evidence="1" id="KW-0812">Transmembrane</keyword>
<dbReference type="EMBL" id="QFWV02000007">
    <property type="protein sequence ID" value="RKF06529.1"/>
    <property type="molecule type" value="Genomic_DNA"/>
</dbReference>
<name>A0A3A8AC12_9HYPH</name>
<feature type="transmembrane region" description="Helical" evidence="1">
    <location>
        <begin position="161"/>
        <end position="179"/>
    </location>
</feature>
<evidence type="ECO:0000313" key="3">
    <source>
        <dbReference type="Proteomes" id="UP000246132"/>
    </source>
</evidence>